<gene>
    <name evidence="5" type="primary">CALU</name>
    <name evidence="5" type="ORF">BLAG_LOCUS14696</name>
</gene>
<keyword evidence="6" id="KW-1185">Reference proteome</keyword>
<dbReference type="GO" id="GO:0005783">
    <property type="term" value="C:endoplasmic reticulum"/>
    <property type="evidence" value="ECO:0007669"/>
    <property type="project" value="TreeGrafter"/>
</dbReference>
<accession>A0A8J9ZM57</accession>
<evidence type="ECO:0000259" key="4">
    <source>
        <dbReference type="PROSITE" id="PS50222"/>
    </source>
</evidence>
<dbReference type="PANTHER" id="PTHR10827:SF52">
    <property type="entry name" value="IP16409P"/>
    <property type="match status" value="1"/>
</dbReference>
<dbReference type="Pfam" id="PF13202">
    <property type="entry name" value="EF-hand_5"/>
    <property type="match status" value="1"/>
</dbReference>
<name>A0A8J9ZM57_BRALA</name>
<evidence type="ECO:0000256" key="1">
    <source>
        <dbReference type="ARBA" id="ARBA00006431"/>
    </source>
</evidence>
<feature type="chain" id="PRO_5035469523" evidence="3">
    <location>
        <begin position="23"/>
        <end position="309"/>
    </location>
</feature>
<dbReference type="InterPro" id="IPR011992">
    <property type="entry name" value="EF-hand-dom_pair"/>
</dbReference>
<keyword evidence="3" id="KW-0732">Signal</keyword>
<dbReference type="InterPro" id="IPR018247">
    <property type="entry name" value="EF_Hand_1_Ca_BS"/>
</dbReference>
<organism evidence="5 6">
    <name type="scientific">Branchiostoma lanceolatum</name>
    <name type="common">Common lancelet</name>
    <name type="synonym">Amphioxus lanceolatum</name>
    <dbReference type="NCBI Taxonomy" id="7740"/>
    <lineage>
        <taxon>Eukaryota</taxon>
        <taxon>Metazoa</taxon>
        <taxon>Chordata</taxon>
        <taxon>Cephalochordata</taxon>
        <taxon>Leptocardii</taxon>
        <taxon>Amphioxiformes</taxon>
        <taxon>Branchiostomatidae</taxon>
        <taxon>Branchiostoma</taxon>
    </lineage>
</organism>
<dbReference type="PROSITE" id="PS00018">
    <property type="entry name" value="EF_HAND_1"/>
    <property type="match status" value="4"/>
</dbReference>
<sequence length="309" mass="35742">MAVRRGFLLAVVLVLVAAAVAGRKVVSLDRSQREQFGVKVYFNTTSEDLPCSWSPNLPNPFQTSRLQPTLLPTDYQTGLGMWVRLDADSDGLVTRDELRGFADGERRKELWVDVENQWQHHGLGPDERLTFEQYERDVFHHENDPGHSEEMKRLLARTKQNDRRRFQLSDQNQDGGLDKDELMTFLWAEEFPHMHDTLALEFVEDMDRDGDNAVSYREFTVSKSGIKDGYGAKQVFKKFDKDADGNLSLEEMKQWVLSPVSERTKQKVEGVLRELDRNKDGKLSRIEINPKVIRKQLMDSDEPITHDEF</sequence>
<dbReference type="AlphaFoldDB" id="A0A8J9ZM57"/>
<comment type="similarity">
    <text evidence="1">Belongs to the CREC family.</text>
</comment>
<dbReference type="PROSITE" id="PS50222">
    <property type="entry name" value="EF_HAND_2"/>
    <property type="match status" value="2"/>
</dbReference>
<evidence type="ECO:0000313" key="5">
    <source>
        <dbReference type="EMBL" id="CAH1256228.1"/>
    </source>
</evidence>
<reference evidence="5" key="1">
    <citation type="submission" date="2022-01" db="EMBL/GenBank/DDBJ databases">
        <authorList>
            <person name="Braso-Vives M."/>
        </authorList>
    </citation>
    <scope>NUCLEOTIDE SEQUENCE</scope>
</reference>
<keyword evidence="2" id="KW-0106">Calcium</keyword>
<dbReference type="Pfam" id="PF13499">
    <property type="entry name" value="EF-hand_7"/>
    <property type="match status" value="2"/>
</dbReference>
<dbReference type="OrthoDB" id="293868at2759"/>
<protein>
    <submittedName>
        <fullName evidence="5">CALU protein</fullName>
    </submittedName>
</protein>
<evidence type="ECO:0000313" key="6">
    <source>
        <dbReference type="Proteomes" id="UP000838412"/>
    </source>
</evidence>
<dbReference type="SMART" id="SM00054">
    <property type="entry name" value="EFh"/>
    <property type="match status" value="4"/>
</dbReference>
<dbReference type="PANTHER" id="PTHR10827">
    <property type="entry name" value="RETICULOCALBIN"/>
    <property type="match status" value="1"/>
</dbReference>
<feature type="domain" description="EF-hand" evidence="4">
    <location>
        <begin position="263"/>
        <end position="298"/>
    </location>
</feature>
<evidence type="ECO:0000256" key="2">
    <source>
        <dbReference type="ARBA" id="ARBA00022837"/>
    </source>
</evidence>
<proteinExistence type="inferred from homology"/>
<feature type="domain" description="EF-hand" evidence="4">
    <location>
        <begin position="232"/>
        <end position="262"/>
    </location>
</feature>
<dbReference type="InterPro" id="IPR002048">
    <property type="entry name" value="EF_hand_dom"/>
</dbReference>
<dbReference type="Gene3D" id="1.10.238.10">
    <property type="entry name" value="EF-hand"/>
    <property type="match status" value="2"/>
</dbReference>
<dbReference type="SUPFAM" id="SSF47473">
    <property type="entry name" value="EF-hand"/>
    <property type="match status" value="1"/>
</dbReference>
<evidence type="ECO:0000256" key="3">
    <source>
        <dbReference type="SAM" id="SignalP"/>
    </source>
</evidence>
<feature type="signal peptide" evidence="3">
    <location>
        <begin position="1"/>
        <end position="22"/>
    </location>
</feature>
<dbReference type="EMBL" id="OV696688">
    <property type="protein sequence ID" value="CAH1256228.1"/>
    <property type="molecule type" value="Genomic_DNA"/>
</dbReference>
<dbReference type="Proteomes" id="UP000838412">
    <property type="component" value="Chromosome 3"/>
</dbReference>
<dbReference type="GO" id="GO:0005509">
    <property type="term" value="F:calcium ion binding"/>
    <property type="evidence" value="ECO:0007669"/>
    <property type="project" value="InterPro"/>
</dbReference>